<accession>A0A401HBD6</accession>
<proteinExistence type="predicted"/>
<dbReference type="EMBL" id="BDMD01000090">
    <property type="protein sequence ID" value="GBF09724.1"/>
    <property type="molecule type" value="Genomic_DNA"/>
</dbReference>
<protein>
    <submittedName>
        <fullName evidence="1">Uncharacterized protein</fullName>
    </submittedName>
</protein>
<sequence>MKGEVDELKSSSQEALRSLMDGVRARLLWVEDVVNGILSSFEMLGEAWLVHEDLPPKIL</sequence>
<dbReference type="RefSeq" id="WP_131160661.1">
    <property type="nucleotide sequence ID" value="NZ_BDMD01000090.1"/>
</dbReference>
<reference evidence="1 2" key="1">
    <citation type="submission" date="2017-02" db="EMBL/GenBank/DDBJ databases">
        <title>isolation and characterization of a novel temperate virus Aeropyrum globular virus 1 infecting hyperthermophilic archaeon Aeropyrum.</title>
        <authorList>
            <person name="Yumiya M."/>
            <person name="Yoshida T."/>
            <person name="Sako Y."/>
        </authorList>
    </citation>
    <scope>NUCLEOTIDE SEQUENCE [LARGE SCALE GENOMIC DNA]</scope>
    <source>
        <strain evidence="1 2">YK1-12-2013</strain>
    </source>
</reference>
<organism evidence="1 2">
    <name type="scientific">Aeropyrum pernix</name>
    <dbReference type="NCBI Taxonomy" id="56636"/>
    <lineage>
        <taxon>Archaea</taxon>
        <taxon>Thermoproteota</taxon>
        <taxon>Thermoprotei</taxon>
        <taxon>Desulfurococcales</taxon>
        <taxon>Desulfurococcaceae</taxon>
        <taxon>Aeropyrum</taxon>
    </lineage>
</organism>
<evidence type="ECO:0000313" key="1">
    <source>
        <dbReference type="EMBL" id="GBF09724.1"/>
    </source>
</evidence>
<name>A0A401HBD6_AERPX</name>
<dbReference type="Proteomes" id="UP000291213">
    <property type="component" value="Unassembled WGS sequence"/>
</dbReference>
<gene>
    <name evidence="1" type="ORF">apy_14490</name>
</gene>
<dbReference type="AlphaFoldDB" id="A0A401HBD6"/>
<comment type="caution">
    <text evidence="1">The sequence shown here is derived from an EMBL/GenBank/DDBJ whole genome shotgun (WGS) entry which is preliminary data.</text>
</comment>
<evidence type="ECO:0000313" key="2">
    <source>
        <dbReference type="Proteomes" id="UP000291213"/>
    </source>
</evidence>